<dbReference type="EMBL" id="MUHD01000015">
    <property type="protein sequence ID" value="OXB08781.1"/>
    <property type="molecule type" value="Genomic_DNA"/>
</dbReference>
<sequence>MKQTITLLFLIITYLTNAQEGNEIEIDLEKYFSKINEENIEYLIPYRNYESMFGWYDMRDGKFVTPAIFNEVDFETNKTLTFTYNSIEYNFSLPHKIEQVKWVRGFPSDDPIVDDSLLGFHVENQTIDRYSSKFKKVRIINEKSDHKIGIATNLENMQGIIDEKGNIAAGFDFKFSEIDYFKNDKDEIYFITKKPSEKLYVIYSKDGKEVSMRPIIDYRLVSPYKLIKHGEYPFQTEKICVVTFPNYEDNILDENTFKFILSKGDYGISKVNVRELKINDKKVKKYICLAINNDGFYYVDELGIKYKYMIQ</sequence>
<evidence type="ECO:0000313" key="2">
    <source>
        <dbReference type="Proteomes" id="UP000198381"/>
    </source>
</evidence>
<keyword evidence="2" id="KW-1185">Reference proteome</keyword>
<evidence type="ECO:0000313" key="1">
    <source>
        <dbReference type="EMBL" id="OXB08781.1"/>
    </source>
</evidence>
<gene>
    <name evidence="1" type="ORF">B0A81_08705</name>
</gene>
<dbReference type="RefSeq" id="WP_089057659.1">
    <property type="nucleotide sequence ID" value="NZ_MUHD01000015.1"/>
</dbReference>
<organism evidence="1 2">
    <name type="scientific">Flavobacterium plurextorum</name>
    <dbReference type="NCBI Taxonomy" id="1114867"/>
    <lineage>
        <taxon>Bacteria</taxon>
        <taxon>Pseudomonadati</taxon>
        <taxon>Bacteroidota</taxon>
        <taxon>Flavobacteriia</taxon>
        <taxon>Flavobacteriales</taxon>
        <taxon>Flavobacteriaceae</taxon>
        <taxon>Flavobacterium</taxon>
    </lineage>
</organism>
<proteinExistence type="predicted"/>
<comment type="caution">
    <text evidence="1">The sequence shown here is derived from an EMBL/GenBank/DDBJ whole genome shotgun (WGS) entry which is preliminary data.</text>
</comment>
<name>A0ABX4CVG2_9FLAO</name>
<dbReference type="Proteomes" id="UP000198381">
    <property type="component" value="Unassembled WGS sequence"/>
</dbReference>
<evidence type="ECO:0008006" key="3">
    <source>
        <dbReference type="Google" id="ProtNLM"/>
    </source>
</evidence>
<reference evidence="1 2" key="1">
    <citation type="submission" date="2016-11" db="EMBL/GenBank/DDBJ databases">
        <title>Whole genomes of Flavobacteriaceae.</title>
        <authorList>
            <person name="Stine C."/>
            <person name="Li C."/>
            <person name="Tadesse D."/>
        </authorList>
    </citation>
    <scope>NUCLEOTIDE SEQUENCE [LARGE SCALE GENOMIC DNA]</scope>
    <source>
        <strain evidence="1 2">CCUG 60112</strain>
    </source>
</reference>
<protein>
    <recommendedName>
        <fullName evidence="3">WG containing repeat-containing protein</fullName>
    </recommendedName>
</protein>
<accession>A0ABX4CVG2</accession>